<dbReference type="GO" id="GO:0006954">
    <property type="term" value="P:inflammatory response"/>
    <property type="evidence" value="ECO:0007669"/>
    <property type="project" value="TreeGrafter"/>
</dbReference>
<evidence type="ECO:0000256" key="4">
    <source>
        <dbReference type="ARBA" id="ARBA00023157"/>
    </source>
</evidence>
<dbReference type="Pfam" id="PF00531">
    <property type="entry name" value="Death"/>
    <property type="match status" value="1"/>
</dbReference>
<proteinExistence type="predicted"/>
<evidence type="ECO:0000256" key="2">
    <source>
        <dbReference type="ARBA" id="ARBA00022729"/>
    </source>
</evidence>
<evidence type="ECO:0000313" key="13">
    <source>
        <dbReference type="Proteomes" id="UP001488805"/>
    </source>
</evidence>
<evidence type="ECO:0000256" key="8">
    <source>
        <dbReference type="SAM" id="Phobius"/>
    </source>
</evidence>
<gene>
    <name evidence="12" type="ORF">VZT92_027471</name>
</gene>
<dbReference type="GO" id="GO:0006915">
    <property type="term" value="P:apoptotic process"/>
    <property type="evidence" value="ECO:0007669"/>
    <property type="project" value="UniProtKB-KW"/>
</dbReference>
<dbReference type="PROSITE" id="PS50050">
    <property type="entry name" value="TNFR_NGFR_2"/>
    <property type="match status" value="2"/>
</dbReference>
<feature type="signal peptide" evidence="9">
    <location>
        <begin position="1"/>
        <end position="33"/>
    </location>
</feature>
<keyword evidence="2 9" id="KW-0732">Signal</keyword>
<dbReference type="EMBL" id="JBCEZU010000597">
    <property type="protein sequence ID" value="KAK9513978.1"/>
    <property type="molecule type" value="Genomic_DNA"/>
</dbReference>
<keyword evidence="8" id="KW-1133">Transmembrane helix</keyword>
<feature type="disulfide bond" evidence="6">
    <location>
        <begin position="144"/>
        <end position="162"/>
    </location>
</feature>
<dbReference type="GO" id="GO:0005031">
    <property type="term" value="F:tumor necrosis factor receptor activity"/>
    <property type="evidence" value="ECO:0007669"/>
    <property type="project" value="TreeGrafter"/>
</dbReference>
<accession>A0AAW1DW02</accession>
<feature type="chain" id="PRO_5043317971" description="Tumor necrosis factor receptor superfamily member 1A" evidence="9">
    <location>
        <begin position="34"/>
        <end position="395"/>
    </location>
</feature>
<keyword evidence="13" id="KW-1185">Reference proteome</keyword>
<dbReference type="SMART" id="SM00208">
    <property type="entry name" value="TNFR"/>
    <property type="match status" value="3"/>
</dbReference>
<dbReference type="GO" id="GO:0043120">
    <property type="term" value="F:tumor necrosis factor binding"/>
    <property type="evidence" value="ECO:0007669"/>
    <property type="project" value="TreeGrafter"/>
</dbReference>
<keyword evidence="4 6" id="KW-1015">Disulfide bond</keyword>
<feature type="disulfide bond" evidence="6">
    <location>
        <begin position="79"/>
        <end position="94"/>
    </location>
</feature>
<dbReference type="InterPro" id="IPR052493">
    <property type="entry name" value="TNFRSF1A"/>
</dbReference>
<name>A0AAW1DW02_ZOAVI</name>
<reference evidence="12 13" key="1">
    <citation type="journal article" date="2024" name="Genome Biol. Evol.">
        <title>Chromosome-level genome assembly of the viviparous eelpout Zoarces viviparus.</title>
        <authorList>
            <person name="Fuhrmann N."/>
            <person name="Brasseur M.V."/>
            <person name="Bakowski C.E."/>
            <person name="Podsiadlowski L."/>
            <person name="Prost S."/>
            <person name="Krehenwinkel H."/>
            <person name="Mayer C."/>
        </authorList>
    </citation>
    <scope>NUCLEOTIDE SEQUENCE [LARGE SCALE GENOMIC DNA]</scope>
    <source>
        <strain evidence="12">NO-MEL_2022_Ind0_liver</strain>
    </source>
</reference>
<dbReference type="InterPro" id="IPR011029">
    <property type="entry name" value="DEATH-like_dom_sf"/>
</dbReference>
<evidence type="ECO:0000256" key="7">
    <source>
        <dbReference type="SAM" id="MobiDB-lite"/>
    </source>
</evidence>
<evidence type="ECO:0000256" key="6">
    <source>
        <dbReference type="PROSITE-ProRule" id="PRU00206"/>
    </source>
</evidence>
<protein>
    <recommendedName>
        <fullName evidence="14">Tumor necrosis factor receptor superfamily member 1A</fullName>
    </recommendedName>
</protein>
<dbReference type="PROSITE" id="PS50017">
    <property type="entry name" value="DEATH_DOMAIN"/>
    <property type="match status" value="1"/>
</dbReference>
<keyword evidence="8" id="KW-0472">Membrane</keyword>
<feature type="region of interest" description="Disordered" evidence="7">
    <location>
        <begin position="266"/>
        <end position="287"/>
    </location>
</feature>
<dbReference type="Pfam" id="PF00020">
    <property type="entry name" value="TNFR_c6"/>
    <property type="match status" value="2"/>
</dbReference>
<keyword evidence="3" id="KW-0677">Repeat</keyword>
<evidence type="ECO:0000256" key="5">
    <source>
        <dbReference type="ARBA" id="ARBA00023180"/>
    </source>
</evidence>
<evidence type="ECO:0008006" key="14">
    <source>
        <dbReference type="Google" id="ProtNLM"/>
    </source>
</evidence>
<evidence type="ECO:0000259" key="10">
    <source>
        <dbReference type="PROSITE" id="PS50017"/>
    </source>
</evidence>
<keyword evidence="5" id="KW-0325">Glycoprotein</keyword>
<dbReference type="AlphaFoldDB" id="A0AAW1DW02"/>
<feature type="transmembrane region" description="Helical" evidence="8">
    <location>
        <begin position="206"/>
        <end position="229"/>
    </location>
</feature>
<evidence type="ECO:0000256" key="9">
    <source>
        <dbReference type="SAM" id="SignalP"/>
    </source>
</evidence>
<dbReference type="Gene3D" id="2.10.50.10">
    <property type="entry name" value="Tumor Necrosis Factor Receptor, subunit A, domain 2"/>
    <property type="match status" value="3"/>
</dbReference>
<evidence type="ECO:0000256" key="3">
    <source>
        <dbReference type="ARBA" id="ARBA00022737"/>
    </source>
</evidence>
<feature type="disulfide bond" evidence="6">
    <location>
        <begin position="141"/>
        <end position="154"/>
    </location>
</feature>
<sequence length="395" mass="44447">MEGAGHRGRWKKNPIGTILLLLMCMYIPTLTLSEPSEEQKCPHGDYLAGKGICCIKCPPGTKLVKDCNTTGVRSDCSPCPEKQYSDQMNYHPNCYNCRQCRAAWHEEMVAPCQKHQDTVCRCLAGLYKSHIDSEKYECLKCSKCKENEKEKRTCTSETNTVCECRENYYRAKGKCEPCNKCTAECRHHCVTPSPQNTTASKTDDDLINIIAGVVVVAVLLLMLVVLITYTATKRCTKKKLLKLSTQPSDGSADSCEQVLIHSEKPSDDMSVTALPQSPESEQEPSNLPDCVPLEIKIPDLIYTLLDLVPVLQMKQLVRFLGVKDTEIEQAETDHRSCREAHYQMLRVWAERGSRAGGGGRDRTLHWPLLHELLDKLRKIHLGQAAEELETKYGIQ</sequence>
<evidence type="ECO:0000259" key="11">
    <source>
        <dbReference type="PROSITE" id="PS50050"/>
    </source>
</evidence>
<dbReference type="Gene3D" id="1.10.533.10">
    <property type="entry name" value="Death Domain, Fas"/>
    <property type="match status" value="1"/>
</dbReference>
<dbReference type="GO" id="GO:0043235">
    <property type="term" value="C:receptor complex"/>
    <property type="evidence" value="ECO:0007669"/>
    <property type="project" value="TreeGrafter"/>
</dbReference>
<keyword evidence="1" id="KW-0053">Apoptosis</keyword>
<dbReference type="Proteomes" id="UP001488805">
    <property type="component" value="Unassembled WGS sequence"/>
</dbReference>
<evidence type="ECO:0000256" key="1">
    <source>
        <dbReference type="ARBA" id="ARBA00022703"/>
    </source>
</evidence>
<evidence type="ECO:0000313" key="12">
    <source>
        <dbReference type="EMBL" id="KAK9513978.1"/>
    </source>
</evidence>
<dbReference type="InterPro" id="IPR000488">
    <property type="entry name" value="Death_dom"/>
</dbReference>
<dbReference type="SMART" id="SM00005">
    <property type="entry name" value="DEATH"/>
    <property type="match status" value="1"/>
</dbReference>
<organism evidence="12 13">
    <name type="scientific">Zoarces viviparus</name>
    <name type="common">Viviparous eelpout</name>
    <name type="synonym">Blennius viviparus</name>
    <dbReference type="NCBI Taxonomy" id="48416"/>
    <lineage>
        <taxon>Eukaryota</taxon>
        <taxon>Metazoa</taxon>
        <taxon>Chordata</taxon>
        <taxon>Craniata</taxon>
        <taxon>Vertebrata</taxon>
        <taxon>Euteleostomi</taxon>
        <taxon>Actinopterygii</taxon>
        <taxon>Neopterygii</taxon>
        <taxon>Teleostei</taxon>
        <taxon>Neoteleostei</taxon>
        <taxon>Acanthomorphata</taxon>
        <taxon>Eupercaria</taxon>
        <taxon>Perciformes</taxon>
        <taxon>Cottioidei</taxon>
        <taxon>Zoarcales</taxon>
        <taxon>Zoarcidae</taxon>
        <taxon>Zoarcinae</taxon>
        <taxon>Zoarces</taxon>
    </lineage>
</organism>
<dbReference type="PANTHER" id="PTHR46861:SF1">
    <property type="entry name" value="TUMOR NECROSIS FACTOR RECEPTOR SUPERFAMILY MEMBER 1A"/>
    <property type="match status" value="1"/>
</dbReference>
<feature type="domain" description="TNFR-Cys" evidence="11">
    <location>
        <begin position="121"/>
        <end position="162"/>
    </location>
</feature>
<dbReference type="InterPro" id="IPR001368">
    <property type="entry name" value="TNFR/NGFR_Cys_rich_reg"/>
</dbReference>
<feature type="repeat" description="TNFR-Cys" evidence="6">
    <location>
        <begin position="121"/>
        <end position="162"/>
    </location>
</feature>
<dbReference type="PANTHER" id="PTHR46861">
    <property type="entry name" value="TUMOR NECROSIS FACTOR RECEPTOR SUPERFAMILY MEMBER 1A"/>
    <property type="match status" value="1"/>
</dbReference>
<feature type="repeat" description="TNFR-Cys" evidence="6">
    <location>
        <begin position="78"/>
        <end position="120"/>
    </location>
</feature>
<comment type="caution">
    <text evidence="6">Lacks conserved residue(s) required for the propagation of feature annotation.</text>
</comment>
<dbReference type="SUPFAM" id="SSF57586">
    <property type="entry name" value="TNF receptor-like"/>
    <property type="match status" value="3"/>
</dbReference>
<dbReference type="GO" id="GO:0045121">
    <property type="term" value="C:membrane raft"/>
    <property type="evidence" value="ECO:0007669"/>
    <property type="project" value="TreeGrafter"/>
</dbReference>
<feature type="compositionally biased region" description="Polar residues" evidence="7">
    <location>
        <begin position="273"/>
        <end position="285"/>
    </location>
</feature>
<dbReference type="PROSITE" id="PS00652">
    <property type="entry name" value="TNFR_NGFR_1"/>
    <property type="match status" value="1"/>
</dbReference>
<feature type="domain" description="TNFR-Cys" evidence="11">
    <location>
        <begin position="78"/>
        <end position="120"/>
    </location>
</feature>
<feature type="domain" description="Death" evidence="10">
    <location>
        <begin position="314"/>
        <end position="392"/>
    </location>
</feature>
<comment type="caution">
    <text evidence="12">The sequence shown here is derived from an EMBL/GenBank/DDBJ whole genome shotgun (WGS) entry which is preliminary data.</text>
</comment>
<keyword evidence="8" id="KW-0812">Transmembrane</keyword>
<dbReference type="SUPFAM" id="SSF47986">
    <property type="entry name" value="DEATH domain"/>
    <property type="match status" value="1"/>
</dbReference>